<reference evidence="3" key="1">
    <citation type="journal article" date="2019" name="Int. J. Syst. Evol. Microbiol.">
        <title>The Global Catalogue of Microorganisms (GCM) 10K type strain sequencing project: providing services to taxonomists for standard genome sequencing and annotation.</title>
        <authorList>
            <consortium name="The Broad Institute Genomics Platform"/>
            <consortium name="The Broad Institute Genome Sequencing Center for Infectious Disease"/>
            <person name="Wu L."/>
            <person name="Ma J."/>
        </authorList>
    </citation>
    <scope>NUCLEOTIDE SEQUENCE [LARGE SCALE GENOMIC DNA]</scope>
    <source>
        <strain evidence="3">CCUG 50347</strain>
    </source>
</reference>
<gene>
    <name evidence="2" type="ORF">ACFPEL_17865</name>
</gene>
<keyword evidence="3" id="KW-1185">Reference proteome</keyword>
<dbReference type="InterPro" id="IPR004176">
    <property type="entry name" value="Clp_R_N"/>
</dbReference>
<dbReference type="Proteomes" id="UP001595909">
    <property type="component" value="Unassembled WGS sequence"/>
</dbReference>
<organism evidence="2 3">
    <name type="scientific">Actinomycetospora chibensis</name>
    <dbReference type="NCBI Taxonomy" id="663606"/>
    <lineage>
        <taxon>Bacteria</taxon>
        <taxon>Bacillati</taxon>
        <taxon>Actinomycetota</taxon>
        <taxon>Actinomycetes</taxon>
        <taxon>Pseudonocardiales</taxon>
        <taxon>Pseudonocardiaceae</taxon>
        <taxon>Actinomycetospora</taxon>
    </lineage>
</organism>
<evidence type="ECO:0000313" key="2">
    <source>
        <dbReference type="EMBL" id="MFC4834289.1"/>
    </source>
</evidence>
<dbReference type="Pfam" id="PF02861">
    <property type="entry name" value="Clp_N"/>
    <property type="match status" value="1"/>
</dbReference>
<dbReference type="EMBL" id="JBHSIM010000039">
    <property type="protein sequence ID" value="MFC4834289.1"/>
    <property type="molecule type" value="Genomic_DNA"/>
</dbReference>
<name>A0ABV9RJ97_9PSEU</name>
<keyword evidence="2" id="KW-0378">Hydrolase</keyword>
<keyword evidence="2" id="KW-0645">Protease</keyword>
<dbReference type="RefSeq" id="WP_274190858.1">
    <property type="nucleotide sequence ID" value="NZ_BAABHN010000039.1"/>
</dbReference>
<accession>A0ABV9RJ97</accession>
<feature type="domain" description="Clp R" evidence="1">
    <location>
        <begin position="7"/>
        <end position="52"/>
    </location>
</feature>
<dbReference type="GO" id="GO:0008233">
    <property type="term" value="F:peptidase activity"/>
    <property type="evidence" value="ECO:0007669"/>
    <property type="project" value="UniProtKB-KW"/>
</dbReference>
<dbReference type="InterPro" id="IPR036628">
    <property type="entry name" value="Clp_N_dom_sf"/>
</dbReference>
<protein>
    <submittedName>
        <fullName evidence="2">Clp protease N-terminal domain-containing protein</fullName>
    </submittedName>
</protein>
<sequence length="157" mass="16741">MDLSSRQTVRATRVFVRAEQEAARSGDTRLGTAHLLLALVRDERDHGGGLLDALDLDRARTYLAASGVGYRDPGHRPWRPGAVLALATALRLADEDAEPTVGVRHLLLGVLADDAEDAPRLLRALHLDVDAIVAAARSDLAQPGTAAIAARTWAASR</sequence>
<comment type="caution">
    <text evidence="2">The sequence shown here is derived from an EMBL/GenBank/DDBJ whole genome shotgun (WGS) entry which is preliminary data.</text>
</comment>
<evidence type="ECO:0000259" key="1">
    <source>
        <dbReference type="Pfam" id="PF02861"/>
    </source>
</evidence>
<dbReference type="GO" id="GO:0006508">
    <property type="term" value="P:proteolysis"/>
    <property type="evidence" value="ECO:0007669"/>
    <property type="project" value="UniProtKB-KW"/>
</dbReference>
<proteinExistence type="predicted"/>
<dbReference type="SUPFAM" id="SSF81923">
    <property type="entry name" value="Double Clp-N motif"/>
    <property type="match status" value="1"/>
</dbReference>
<dbReference type="Gene3D" id="1.10.1780.10">
    <property type="entry name" value="Clp, N-terminal domain"/>
    <property type="match status" value="2"/>
</dbReference>
<evidence type="ECO:0000313" key="3">
    <source>
        <dbReference type="Proteomes" id="UP001595909"/>
    </source>
</evidence>